<feature type="region of interest" description="Disordered" evidence="5">
    <location>
        <begin position="502"/>
        <end position="537"/>
    </location>
</feature>
<evidence type="ECO:0000256" key="1">
    <source>
        <dbReference type="ARBA" id="ARBA00022723"/>
    </source>
</evidence>
<feature type="compositionally biased region" description="Low complexity" evidence="5">
    <location>
        <begin position="161"/>
        <end position="172"/>
    </location>
</feature>
<feature type="domain" description="RING-type" evidence="6">
    <location>
        <begin position="839"/>
        <end position="877"/>
    </location>
</feature>
<proteinExistence type="predicted"/>
<feature type="region of interest" description="Disordered" evidence="5">
    <location>
        <begin position="330"/>
        <end position="473"/>
    </location>
</feature>
<feature type="compositionally biased region" description="Basic and acidic residues" evidence="5">
    <location>
        <begin position="389"/>
        <end position="414"/>
    </location>
</feature>
<feature type="region of interest" description="Disordered" evidence="5">
    <location>
        <begin position="753"/>
        <end position="780"/>
    </location>
</feature>
<accession>A0A238FRT2</accession>
<evidence type="ECO:0000256" key="5">
    <source>
        <dbReference type="SAM" id="MobiDB-lite"/>
    </source>
</evidence>
<dbReference type="CDD" id="cd16514">
    <property type="entry name" value="RING-HC_LONFs_rpt2"/>
    <property type="match status" value="1"/>
</dbReference>
<sequence length="1165" mass="127095">MQAVLVQPHGLTGLLLLRPASITSTHNIDRPSDCDGCDDVHRRLSEATTASSTAHQLPTPPTDARSDWCSLTESCQIVKYLASTPLRSAWPSVSSIPVPAACGCPHPCIPSGPRRAPLRPRSDQVMPPHHRAFTDSLESRQRTAHESTFPSSSTPIGAKGATTSSTLSTAPSAPDPVLAAAAAMTAHEAEAKDEVLLPHTSYPSSRFHSQVTCTSNCSNDDRSAPGLRPSLSVTAATLTSTPTPAHALIADIDTQPTPTSRIVRHEFERALVNSSVHDGKDDGAPWTAAADLSPSTAVLDDTHDRAAVHITPLPPPLSWTAQFESDPNIAGAPASPVIQHDRPRPASAISISIPGDAGPVAPVQTVGPPLASARARRSSPPNWSMSRHPSLDQRARTARSTSHDLLDSRSDRTLRAQSPFPASASASAAELDPEQHWLSEDEARGVYVPTNRRGLTPSQARSRRGEARDRSGGGCTTLVDCDIGQRAAPDSAIVDEHKAPNDLTTSASTIPRGYHSIHHRPSTISQPTNRASPTPSCSTIDPPLTRLLPKLLSLVTCPACQRLFHDPTTLLCGHTVCSECSRPVVHHSVDSSITVASSNVSSSESLFTRNPTIPALGPGISDAPRHPTSAGFEATHGAPMDTGLGGHCRDGLRAVRSTHRGRLRCAQKDCKVSKDQLGTASEARPDFVLQKVLHLLRSDFPLIDRQFEVARIEVAELDETADVEQSFADGYDYLGDASSSERRFDEIAVPERGCISSRSPSGRSISSGGGGEDPTSLDDMKRASRIKPWASFKRARRRHAGSGEMKGRDQPTAISARIELDLDQASSTFLVDLLSELECQICFQLLHDPITSQCGHTFCQKCLVRSYDHSDKCPLCRHDFPSSVRFRSQPINFTTQRIILSLFPSLAEDRFAQIPAEERGADEGFDTPLFVCTLAWPNLPTYIHIFEPRYRLMIRRAMEGTREFGMVLPSRDLGGINEYGTMLKIQSCNMIEDGRSIIETVGTYRFRILEKGVLDGYTVVRIERVYDIPQDQEAQLERQALARNVQSAATSLVMAGTRQIERSTSELMEICLDFVSTLRNGSAPWVLQRLNNTIGPMPTTPADFSFWMAEVMPVDDQSKALLLQITSPRERLRLLVFWIEQFRSSWWFSRGCKFFTSDVFRAPKN</sequence>
<dbReference type="Gene3D" id="2.30.130.40">
    <property type="entry name" value="LON domain-like"/>
    <property type="match status" value="1"/>
</dbReference>
<dbReference type="InterPro" id="IPR015947">
    <property type="entry name" value="PUA-like_sf"/>
</dbReference>
<dbReference type="Pfam" id="PF02190">
    <property type="entry name" value="LON_substr_bdg"/>
    <property type="match status" value="1"/>
</dbReference>
<evidence type="ECO:0000313" key="9">
    <source>
        <dbReference type="Proteomes" id="UP000198372"/>
    </source>
</evidence>
<reference evidence="8" key="1">
    <citation type="submission" date="2016-09" db="EMBL/GenBank/DDBJ databases">
        <authorList>
            <person name="Capua I."/>
            <person name="De Benedictis P."/>
            <person name="Joannis T."/>
            <person name="Lombin L.H."/>
            <person name="Cattoli G."/>
        </authorList>
    </citation>
    <scope>NUCLEOTIDE SEQUENCE [LARGE SCALE GENOMIC DNA]</scope>
</reference>
<dbReference type="InterPro" id="IPR013083">
    <property type="entry name" value="Znf_RING/FYVE/PHD"/>
</dbReference>
<evidence type="ECO:0000259" key="6">
    <source>
        <dbReference type="PROSITE" id="PS50089"/>
    </source>
</evidence>
<protein>
    <submittedName>
        <fullName evidence="8">BQ2448_6246 protein</fullName>
    </submittedName>
</protein>
<dbReference type="PANTHER" id="PTHR23327">
    <property type="entry name" value="RING FINGER PROTEIN 127"/>
    <property type="match status" value="1"/>
</dbReference>
<dbReference type="PROSITE" id="PS50089">
    <property type="entry name" value="ZF_RING_2"/>
    <property type="match status" value="1"/>
</dbReference>
<feature type="compositionally biased region" description="Polar residues" evidence="5">
    <location>
        <begin position="522"/>
        <end position="537"/>
    </location>
</feature>
<keyword evidence="3" id="KW-0862">Zinc</keyword>
<evidence type="ECO:0000256" key="3">
    <source>
        <dbReference type="ARBA" id="ARBA00022833"/>
    </source>
</evidence>
<dbReference type="Pfam" id="PF13923">
    <property type="entry name" value="zf-C3HC4_2"/>
    <property type="match status" value="1"/>
</dbReference>
<keyword evidence="9" id="KW-1185">Reference proteome</keyword>
<dbReference type="AlphaFoldDB" id="A0A238FRT2"/>
<keyword evidence="2 4" id="KW-0863">Zinc-finger</keyword>
<dbReference type="PROSITE" id="PS51787">
    <property type="entry name" value="LON_N"/>
    <property type="match status" value="1"/>
</dbReference>
<gene>
    <name evidence="8" type="ORF">BQ2448_6246</name>
</gene>
<dbReference type="SUPFAM" id="SSF88697">
    <property type="entry name" value="PUA domain-like"/>
    <property type="match status" value="1"/>
</dbReference>
<dbReference type="PROSITE" id="PS00518">
    <property type="entry name" value="ZF_RING_1"/>
    <property type="match status" value="1"/>
</dbReference>
<dbReference type="Proteomes" id="UP000198372">
    <property type="component" value="Unassembled WGS sequence"/>
</dbReference>
<dbReference type="InterPro" id="IPR027370">
    <property type="entry name" value="Znf-RING_euk"/>
</dbReference>
<dbReference type="OrthoDB" id="264917at2759"/>
<feature type="domain" description="Lon N-terminal" evidence="7">
    <location>
        <begin position="911"/>
        <end position="1143"/>
    </location>
</feature>
<feature type="region of interest" description="Disordered" evidence="5">
    <location>
        <begin position="134"/>
        <end position="172"/>
    </location>
</feature>
<dbReference type="GO" id="GO:0008270">
    <property type="term" value="F:zinc ion binding"/>
    <property type="evidence" value="ECO:0007669"/>
    <property type="project" value="UniProtKB-KW"/>
</dbReference>
<evidence type="ECO:0000256" key="2">
    <source>
        <dbReference type="ARBA" id="ARBA00022771"/>
    </source>
</evidence>
<dbReference type="InterPro" id="IPR001841">
    <property type="entry name" value="Znf_RING"/>
</dbReference>
<evidence type="ECO:0000313" key="8">
    <source>
        <dbReference type="EMBL" id="SCV73816.1"/>
    </source>
</evidence>
<dbReference type="STRING" id="269621.A0A238FRT2"/>
<feature type="compositionally biased region" description="Basic and acidic residues" evidence="5">
    <location>
        <begin position="433"/>
        <end position="444"/>
    </location>
</feature>
<keyword evidence="1" id="KW-0479">Metal-binding</keyword>
<feature type="compositionally biased region" description="Low complexity" evidence="5">
    <location>
        <begin position="753"/>
        <end position="766"/>
    </location>
</feature>
<dbReference type="InterPro" id="IPR003111">
    <property type="entry name" value="Lon_prtase_N"/>
</dbReference>
<evidence type="ECO:0000256" key="4">
    <source>
        <dbReference type="PROSITE-ProRule" id="PRU00175"/>
    </source>
</evidence>
<dbReference type="SMART" id="SM00184">
    <property type="entry name" value="RING"/>
    <property type="match status" value="2"/>
</dbReference>
<name>A0A238FRT2_9BASI</name>
<dbReference type="PANTHER" id="PTHR23327:SF42">
    <property type="entry name" value="LON PEPTIDASE N-TERMINAL DOMAIN AND RING FINGER PROTEIN C14F5.10C"/>
    <property type="match status" value="1"/>
</dbReference>
<dbReference type="SUPFAM" id="SSF57850">
    <property type="entry name" value="RING/U-box"/>
    <property type="match status" value="2"/>
</dbReference>
<feature type="compositionally biased region" description="Polar residues" evidence="5">
    <location>
        <begin position="146"/>
        <end position="155"/>
    </location>
</feature>
<dbReference type="SMART" id="SM00464">
    <property type="entry name" value="LON"/>
    <property type="match status" value="1"/>
</dbReference>
<dbReference type="EMBL" id="FMSP01000019">
    <property type="protein sequence ID" value="SCV73816.1"/>
    <property type="molecule type" value="Genomic_DNA"/>
</dbReference>
<dbReference type="InterPro" id="IPR017907">
    <property type="entry name" value="Znf_RING_CS"/>
</dbReference>
<dbReference type="Pfam" id="PF13445">
    <property type="entry name" value="zf-RING_UBOX"/>
    <property type="match status" value="1"/>
</dbReference>
<organism evidence="8 9">
    <name type="scientific">Microbotryum intermedium</name>
    <dbReference type="NCBI Taxonomy" id="269621"/>
    <lineage>
        <taxon>Eukaryota</taxon>
        <taxon>Fungi</taxon>
        <taxon>Dikarya</taxon>
        <taxon>Basidiomycota</taxon>
        <taxon>Pucciniomycotina</taxon>
        <taxon>Microbotryomycetes</taxon>
        <taxon>Microbotryales</taxon>
        <taxon>Microbotryaceae</taxon>
        <taxon>Microbotryum</taxon>
    </lineage>
</organism>
<evidence type="ECO:0000259" key="7">
    <source>
        <dbReference type="PROSITE" id="PS51787"/>
    </source>
</evidence>
<dbReference type="Gene3D" id="3.30.40.10">
    <property type="entry name" value="Zinc/RING finger domain, C3HC4 (zinc finger)"/>
    <property type="match status" value="2"/>
</dbReference>
<dbReference type="InterPro" id="IPR046336">
    <property type="entry name" value="Lon_prtase_N_sf"/>
</dbReference>
<dbReference type="Gene3D" id="1.20.58.1480">
    <property type="match status" value="1"/>
</dbReference>